<keyword evidence="2" id="KW-1185">Reference proteome</keyword>
<dbReference type="EMBL" id="JAATEP010000072">
    <property type="protein sequence ID" value="NJP97739.1"/>
    <property type="molecule type" value="Genomic_DNA"/>
</dbReference>
<comment type="caution">
    <text evidence="1">The sequence shown here is derived from an EMBL/GenBank/DDBJ whole genome shotgun (WGS) entry which is preliminary data.</text>
</comment>
<organism evidence="1 2">
    <name type="scientific">Nonomuraea composti</name>
    <dbReference type="NCBI Taxonomy" id="2720023"/>
    <lineage>
        <taxon>Bacteria</taxon>
        <taxon>Bacillati</taxon>
        <taxon>Actinomycetota</taxon>
        <taxon>Actinomycetes</taxon>
        <taxon>Streptosporangiales</taxon>
        <taxon>Streptosporangiaceae</taxon>
        <taxon>Nonomuraea</taxon>
    </lineage>
</organism>
<reference evidence="1 2" key="1">
    <citation type="submission" date="2020-03" db="EMBL/GenBank/DDBJ databases">
        <title>WGS of actinomycetes isolated from Thailand.</title>
        <authorList>
            <person name="Thawai C."/>
        </authorList>
    </citation>
    <scope>NUCLEOTIDE SEQUENCE [LARGE SCALE GENOMIC DNA]</scope>
    <source>
        <strain evidence="1 2">FMUSA5-5</strain>
    </source>
</reference>
<sequence>MCLVDAGRSGNARTHIDERGDLRRDRLCGMEAEQALHRARSPVPARTVSPSHVYGSSRIICPISQSATIGRLPARVTERFTGKREAGHAYLCEPGLRGGRCRIDHRPDALRS</sequence>
<name>A0ABX1BME0_9ACTN</name>
<protein>
    <submittedName>
        <fullName evidence="1">Uncharacterized protein</fullName>
    </submittedName>
</protein>
<dbReference type="RefSeq" id="WP_168020415.1">
    <property type="nucleotide sequence ID" value="NZ_JAATEP010000072.1"/>
</dbReference>
<accession>A0ABX1BME0</accession>
<gene>
    <name evidence="1" type="ORF">HCN51_51405</name>
</gene>
<proteinExistence type="predicted"/>
<evidence type="ECO:0000313" key="1">
    <source>
        <dbReference type="EMBL" id="NJP97739.1"/>
    </source>
</evidence>
<dbReference type="Proteomes" id="UP000696294">
    <property type="component" value="Unassembled WGS sequence"/>
</dbReference>
<evidence type="ECO:0000313" key="2">
    <source>
        <dbReference type="Proteomes" id="UP000696294"/>
    </source>
</evidence>